<dbReference type="AlphaFoldDB" id="A0A7C2VN14"/>
<dbReference type="EMBL" id="DSFH01000016">
    <property type="protein sequence ID" value="HEW63581.1"/>
    <property type="molecule type" value="Genomic_DNA"/>
</dbReference>
<sequence>MRLLNKRLVIETDSLEEIPEKVEVLAKDEYAVYSLDAAWSDVEKDVNKVKEKLKQFYLDDLIDDLMEFGFSSFQLYIKNHAVTYEIEITGIRSGKKGDILETLKIDEKIRGHDFCDIRHFETYKDWTQITIVCEVKPV</sequence>
<dbReference type="RefSeq" id="WP_272984850.1">
    <property type="nucleotide sequence ID" value="NZ_DSFH01000016.1"/>
</dbReference>
<gene>
    <name evidence="1" type="ORF">ENO39_00770</name>
</gene>
<organism evidence="1">
    <name type="scientific">Fervidicoccus fontis</name>
    <dbReference type="NCBI Taxonomy" id="683846"/>
    <lineage>
        <taxon>Archaea</taxon>
        <taxon>Thermoproteota</taxon>
        <taxon>Thermoprotei</taxon>
        <taxon>Fervidicoccales</taxon>
        <taxon>Fervidicoccaceae</taxon>
        <taxon>Fervidicoccus</taxon>
    </lineage>
</organism>
<dbReference type="Proteomes" id="UP000886076">
    <property type="component" value="Unassembled WGS sequence"/>
</dbReference>
<accession>A0A7C2VN14</accession>
<evidence type="ECO:0000313" key="1">
    <source>
        <dbReference type="EMBL" id="HEW63581.1"/>
    </source>
</evidence>
<name>A0A7C2VN14_9CREN</name>
<protein>
    <submittedName>
        <fullName evidence="1">Uncharacterized protein</fullName>
    </submittedName>
</protein>
<proteinExistence type="predicted"/>
<comment type="caution">
    <text evidence="1">The sequence shown here is derived from an EMBL/GenBank/DDBJ whole genome shotgun (WGS) entry which is preliminary data.</text>
</comment>
<reference evidence="1" key="1">
    <citation type="journal article" date="2020" name="mSystems">
        <title>Genome- and Community-Level Interaction Insights into Carbon Utilization and Element Cycling Functions of Hydrothermarchaeota in Hydrothermal Sediment.</title>
        <authorList>
            <person name="Zhou Z."/>
            <person name="Liu Y."/>
            <person name="Xu W."/>
            <person name="Pan J."/>
            <person name="Luo Z.H."/>
            <person name="Li M."/>
        </authorList>
    </citation>
    <scope>NUCLEOTIDE SEQUENCE [LARGE SCALE GENOMIC DNA]</scope>
    <source>
        <strain evidence="1">SpSt-1261</strain>
    </source>
</reference>